<comment type="caution">
    <text evidence="1">The sequence shown here is derived from an EMBL/GenBank/DDBJ whole genome shotgun (WGS) entry which is preliminary data.</text>
</comment>
<dbReference type="Proteomes" id="UP001201812">
    <property type="component" value="Unassembled WGS sequence"/>
</dbReference>
<organism evidence="1 2">
    <name type="scientific">Ditylenchus destructor</name>
    <dbReference type="NCBI Taxonomy" id="166010"/>
    <lineage>
        <taxon>Eukaryota</taxon>
        <taxon>Metazoa</taxon>
        <taxon>Ecdysozoa</taxon>
        <taxon>Nematoda</taxon>
        <taxon>Chromadorea</taxon>
        <taxon>Rhabditida</taxon>
        <taxon>Tylenchina</taxon>
        <taxon>Tylenchomorpha</taxon>
        <taxon>Sphaerularioidea</taxon>
        <taxon>Anguinidae</taxon>
        <taxon>Anguininae</taxon>
        <taxon>Ditylenchus</taxon>
    </lineage>
</organism>
<dbReference type="EMBL" id="JAKKPZ010000090">
    <property type="protein sequence ID" value="KAI1702952.1"/>
    <property type="molecule type" value="Genomic_DNA"/>
</dbReference>
<protein>
    <submittedName>
        <fullName evidence="1">Uncharacterized protein</fullName>
    </submittedName>
</protein>
<gene>
    <name evidence="1" type="ORF">DdX_15188</name>
</gene>
<sequence>MDFSGRATKFILKKAGHFYVVFLSSDIPGEVFTYAKRDSENCALGQMLSSVELDDLFAIKLKTVSIYPLSMTLGLKHASTQ</sequence>
<accession>A0AAD4MPW6</accession>
<keyword evidence="2" id="KW-1185">Reference proteome</keyword>
<evidence type="ECO:0000313" key="2">
    <source>
        <dbReference type="Proteomes" id="UP001201812"/>
    </source>
</evidence>
<reference evidence="1" key="1">
    <citation type="submission" date="2022-01" db="EMBL/GenBank/DDBJ databases">
        <title>Genome Sequence Resource for Two Populations of Ditylenchus destructor, the Migratory Endoparasitic Phytonematode.</title>
        <authorList>
            <person name="Zhang H."/>
            <person name="Lin R."/>
            <person name="Xie B."/>
        </authorList>
    </citation>
    <scope>NUCLEOTIDE SEQUENCE</scope>
    <source>
        <strain evidence="1">BazhouSP</strain>
    </source>
</reference>
<dbReference type="AlphaFoldDB" id="A0AAD4MPW6"/>
<name>A0AAD4MPW6_9BILA</name>
<evidence type="ECO:0000313" key="1">
    <source>
        <dbReference type="EMBL" id="KAI1702952.1"/>
    </source>
</evidence>
<proteinExistence type="predicted"/>